<evidence type="ECO:0000313" key="1">
    <source>
        <dbReference type="EMBL" id="TRD11834.1"/>
    </source>
</evidence>
<sequence length="137" mass="15426">MVTVREEGRKRRITAAEAFILQLTQRGLAGDSAAARSSLAAIETARVKSADAEGLGIKKFVIVPIQIECVLRTLGMATKKFPTDKKRVRWEINPWAVEATLARLGDRQLTEAEQRKVWSCTRVPHKVNWPGWWTVTE</sequence>
<dbReference type="AlphaFoldDB" id="A0A547PCR2"/>
<comment type="caution">
    <text evidence="1">The sequence shown here is derived from an EMBL/GenBank/DDBJ whole genome shotgun (WGS) entry which is preliminary data.</text>
</comment>
<proteinExistence type="predicted"/>
<reference evidence="1 2" key="1">
    <citation type="submission" date="2019-06" db="EMBL/GenBank/DDBJ databases">
        <title>Erythrobacter insulae sp. nov., isolated from a tidal flat.</title>
        <authorList>
            <person name="Yoon J.-H."/>
        </authorList>
    </citation>
    <scope>NUCLEOTIDE SEQUENCE [LARGE SCALE GENOMIC DNA]</scope>
    <source>
        <strain evidence="1 2">JBTF-M21</strain>
    </source>
</reference>
<protein>
    <submittedName>
        <fullName evidence="1">Uncharacterized protein</fullName>
    </submittedName>
</protein>
<keyword evidence="2" id="KW-1185">Reference proteome</keyword>
<organism evidence="1 2">
    <name type="scientific">Erythrobacter insulae</name>
    <dbReference type="NCBI Taxonomy" id="2584124"/>
    <lineage>
        <taxon>Bacteria</taxon>
        <taxon>Pseudomonadati</taxon>
        <taxon>Pseudomonadota</taxon>
        <taxon>Alphaproteobacteria</taxon>
        <taxon>Sphingomonadales</taxon>
        <taxon>Erythrobacteraceae</taxon>
        <taxon>Erythrobacter/Porphyrobacter group</taxon>
        <taxon>Erythrobacter</taxon>
    </lineage>
</organism>
<dbReference type="Proteomes" id="UP000316343">
    <property type="component" value="Unassembled WGS sequence"/>
</dbReference>
<dbReference type="OrthoDB" id="2086138at2"/>
<gene>
    <name evidence="1" type="ORF">FGU71_08185</name>
</gene>
<accession>A0A547PCR2</accession>
<name>A0A547PCR2_9SPHN</name>
<evidence type="ECO:0000313" key="2">
    <source>
        <dbReference type="Proteomes" id="UP000316343"/>
    </source>
</evidence>
<dbReference type="EMBL" id="VHJK01000001">
    <property type="protein sequence ID" value="TRD11834.1"/>
    <property type="molecule type" value="Genomic_DNA"/>
</dbReference>